<proteinExistence type="predicted"/>
<feature type="region of interest" description="Disordered" evidence="1">
    <location>
        <begin position="37"/>
        <end position="64"/>
    </location>
</feature>
<evidence type="ECO:0000313" key="2">
    <source>
        <dbReference type="EMBL" id="TYR73935.1"/>
    </source>
</evidence>
<accession>A0A5D4KB99</accession>
<protein>
    <submittedName>
        <fullName evidence="2">Uncharacterized protein</fullName>
    </submittedName>
</protein>
<dbReference type="EMBL" id="VTEH01000014">
    <property type="protein sequence ID" value="TYR73935.1"/>
    <property type="molecule type" value="Genomic_DNA"/>
</dbReference>
<comment type="caution">
    <text evidence="2">The sequence shown here is derived from an EMBL/GenBank/DDBJ whole genome shotgun (WGS) entry which is preliminary data.</text>
</comment>
<organism evidence="2 3">
    <name type="scientific">Rossellomorea vietnamensis</name>
    <dbReference type="NCBI Taxonomy" id="218284"/>
    <lineage>
        <taxon>Bacteria</taxon>
        <taxon>Bacillati</taxon>
        <taxon>Bacillota</taxon>
        <taxon>Bacilli</taxon>
        <taxon>Bacillales</taxon>
        <taxon>Bacillaceae</taxon>
        <taxon>Rossellomorea</taxon>
    </lineage>
</organism>
<dbReference type="Proteomes" id="UP000323317">
    <property type="component" value="Unassembled WGS sequence"/>
</dbReference>
<reference evidence="2 3" key="1">
    <citation type="submission" date="2019-08" db="EMBL/GenBank/DDBJ databases">
        <title>Bacillus genomes from the desert of Cuatro Cienegas, Coahuila.</title>
        <authorList>
            <person name="Olmedo-Alvarez G."/>
        </authorList>
    </citation>
    <scope>NUCLEOTIDE SEQUENCE [LARGE SCALE GENOMIC DNA]</scope>
    <source>
        <strain evidence="2 3">CH40_1T</strain>
    </source>
</reference>
<gene>
    <name evidence="2" type="ORF">FZC79_15845</name>
</gene>
<feature type="compositionally biased region" description="Basic and acidic residues" evidence="1">
    <location>
        <begin position="134"/>
        <end position="146"/>
    </location>
</feature>
<sequence>MLESKENIVMPHFLRRNRKGLGQDQVYPSAFYSKEVNREDTEVKPQQKIQKKTGGPLILPPPPIVSKQLQKKVDKEEEHKAENYSRKDEVIPVPVDDDEFLFEKEISLIDSPVIEKLKEDDLPEEDEEHIDCEMQDKREEEEKPTVHSDSPIQAEKHPEEKECPLAEDVLPSKPLQVILPVLLIQEEVEIDLFNSFTLMRPLSSVSKVEWSVKSFKGCALLPSNKVFLELILSANVDFVSERDGSLQSLKMLIPLNKTVTIDWKSPPEFSYSNKGEYDFREKEDHFPSTHRVWEEKLAQPITIDCRSFNIIWHDELQKGKEGKTRLGVQGTAKVSIEAVQKQLVSLVL</sequence>
<dbReference type="RefSeq" id="WP_148947771.1">
    <property type="nucleotide sequence ID" value="NZ_VTEH01000014.1"/>
</dbReference>
<evidence type="ECO:0000256" key="1">
    <source>
        <dbReference type="SAM" id="MobiDB-lite"/>
    </source>
</evidence>
<name>A0A5D4KB99_9BACI</name>
<evidence type="ECO:0000313" key="3">
    <source>
        <dbReference type="Proteomes" id="UP000323317"/>
    </source>
</evidence>
<dbReference type="AlphaFoldDB" id="A0A5D4KB99"/>
<feature type="region of interest" description="Disordered" evidence="1">
    <location>
        <begin position="134"/>
        <end position="161"/>
    </location>
</feature>